<keyword evidence="1" id="KW-0472">Membrane</keyword>
<name>A0ABP7NRL7_9BACT</name>
<dbReference type="Proteomes" id="UP001499909">
    <property type="component" value="Unassembled WGS sequence"/>
</dbReference>
<feature type="transmembrane region" description="Helical" evidence="1">
    <location>
        <begin position="151"/>
        <end position="171"/>
    </location>
</feature>
<dbReference type="InterPro" id="IPR025565">
    <property type="entry name" value="DUF4328"/>
</dbReference>
<dbReference type="EMBL" id="BAABDH010000109">
    <property type="protein sequence ID" value="GAA3951112.1"/>
    <property type="molecule type" value="Genomic_DNA"/>
</dbReference>
<evidence type="ECO:0000259" key="2">
    <source>
        <dbReference type="Pfam" id="PF14219"/>
    </source>
</evidence>
<feature type="domain" description="DUF4328" evidence="2">
    <location>
        <begin position="17"/>
        <end position="175"/>
    </location>
</feature>
<keyword evidence="4" id="KW-1185">Reference proteome</keyword>
<keyword evidence="1" id="KW-0812">Transmembrane</keyword>
<evidence type="ECO:0000256" key="1">
    <source>
        <dbReference type="SAM" id="Phobius"/>
    </source>
</evidence>
<evidence type="ECO:0000313" key="3">
    <source>
        <dbReference type="EMBL" id="GAA3951112.1"/>
    </source>
</evidence>
<proteinExistence type="predicted"/>
<evidence type="ECO:0000313" key="4">
    <source>
        <dbReference type="Proteomes" id="UP001499909"/>
    </source>
</evidence>
<accession>A0ABP7NRL7</accession>
<feature type="transmembrane region" description="Helical" evidence="1">
    <location>
        <begin position="70"/>
        <end position="89"/>
    </location>
</feature>
<sequence length="209" mass="23444">MQYQMIRHVQQGGTLTPGSGHANDLRVEILEYVQFGVMLLALVALALWMYRAYHNVHQLPLARPQYSTSMAAWGWVIPIMNLWLPYRIMQDIGRYTVRTAHSAQLATPARFRNAAAVWWTFHIGLLIISRVNAAFARAEDPTIEQLLRNTQMMMATQVFILFSFMAALAMLRAIARHEQDLLAAVSFPPNTRGTDYGGAPTADAEAAQG</sequence>
<dbReference type="Pfam" id="PF14219">
    <property type="entry name" value="DUF4328"/>
    <property type="match status" value="1"/>
</dbReference>
<comment type="caution">
    <text evidence="3">The sequence shown here is derived from an EMBL/GenBank/DDBJ whole genome shotgun (WGS) entry which is preliminary data.</text>
</comment>
<feature type="transmembrane region" description="Helical" evidence="1">
    <location>
        <begin position="29"/>
        <end position="50"/>
    </location>
</feature>
<keyword evidence="1" id="KW-1133">Transmembrane helix</keyword>
<reference evidence="4" key="1">
    <citation type="journal article" date="2019" name="Int. J. Syst. Evol. Microbiol.">
        <title>The Global Catalogue of Microorganisms (GCM) 10K type strain sequencing project: providing services to taxonomists for standard genome sequencing and annotation.</title>
        <authorList>
            <consortium name="The Broad Institute Genomics Platform"/>
            <consortium name="The Broad Institute Genome Sequencing Center for Infectious Disease"/>
            <person name="Wu L."/>
            <person name="Ma J."/>
        </authorList>
    </citation>
    <scope>NUCLEOTIDE SEQUENCE [LARGE SCALE GENOMIC DNA]</scope>
    <source>
        <strain evidence="4">JCM 17214</strain>
    </source>
</reference>
<organism evidence="3 4">
    <name type="scientific">Hymenobacter algoricola</name>
    <dbReference type="NCBI Taxonomy" id="486267"/>
    <lineage>
        <taxon>Bacteria</taxon>
        <taxon>Pseudomonadati</taxon>
        <taxon>Bacteroidota</taxon>
        <taxon>Cytophagia</taxon>
        <taxon>Cytophagales</taxon>
        <taxon>Hymenobacteraceae</taxon>
        <taxon>Hymenobacter</taxon>
    </lineage>
</organism>
<gene>
    <name evidence="3" type="ORF">GCM10022406_36220</name>
</gene>
<protein>
    <recommendedName>
        <fullName evidence="2">DUF4328 domain-containing protein</fullName>
    </recommendedName>
</protein>
<feature type="transmembrane region" description="Helical" evidence="1">
    <location>
        <begin position="110"/>
        <end position="131"/>
    </location>
</feature>